<feature type="domain" description="DUF1541" evidence="3">
    <location>
        <begin position="147"/>
        <end position="198"/>
    </location>
</feature>
<reference evidence="4 5" key="1">
    <citation type="journal article" date="2019" name="Indoor Air">
        <title>Impacts of indoor surface finishes on bacterial viability.</title>
        <authorList>
            <person name="Hu J."/>
            <person name="Maamar S.B."/>
            <person name="Glawe A.J."/>
            <person name="Gottel N."/>
            <person name="Gilbert J.A."/>
            <person name="Hartmann E.M."/>
        </authorList>
    </citation>
    <scope>NUCLEOTIDE SEQUENCE [LARGE SCALE GENOMIC DNA]</scope>
    <source>
        <strain evidence="4 5">AF060A6</strain>
    </source>
</reference>
<dbReference type="PROSITE" id="PS51257">
    <property type="entry name" value="PROKAR_LIPOPROTEIN"/>
    <property type="match status" value="1"/>
</dbReference>
<keyword evidence="5" id="KW-1185">Reference proteome</keyword>
<organism evidence="4 5">
    <name type="scientific">Bacillus timonensis</name>
    <dbReference type="NCBI Taxonomy" id="1033734"/>
    <lineage>
        <taxon>Bacteria</taxon>
        <taxon>Bacillati</taxon>
        <taxon>Bacillota</taxon>
        <taxon>Bacilli</taxon>
        <taxon>Bacillales</taxon>
        <taxon>Bacillaceae</taxon>
        <taxon>Bacillus</taxon>
    </lineage>
</organism>
<dbReference type="InterPro" id="IPR011438">
    <property type="entry name" value="DUF1541"/>
</dbReference>
<keyword evidence="2" id="KW-0732">Signal</keyword>
<gene>
    <name evidence="4" type="ORF">E1I69_07180</name>
</gene>
<evidence type="ECO:0000313" key="5">
    <source>
        <dbReference type="Proteomes" id="UP000306477"/>
    </source>
</evidence>
<name>A0A4S3PUD3_9BACI</name>
<evidence type="ECO:0000256" key="2">
    <source>
        <dbReference type="SAM" id="SignalP"/>
    </source>
</evidence>
<feature type="domain" description="DUF1541" evidence="3">
    <location>
        <begin position="83"/>
        <end position="134"/>
    </location>
</feature>
<dbReference type="AlphaFoldDB" id="A0A4S3PUD3"/>
<feature type="chain" id="PRO_5038917645" evidence="2">
    <location>
        <begin position="24"/>
        <end position="205"/>
    </location>
</feature>
<evidence type="ECO:0000256" key="1">
    <source>
        <dbReference type="SAM" id="MobiDB-lite"/>
    </source>
</evidence>
<evidence type="ECO:0000259" key="3">
    <source>
        <dbReference type="Pfam" id="PF07563"/>
    </source>
</evidence>
<sequence>MKNKKMVWTLTSLLLVFFLAACGGNDETTNENADTDSGAHENMDMNEEESETKEDMDHTGMNHSGSGEIPEGLAKAENPTYPVGTNVMMHADHMPGMNGAEATVSGAFTTTVYSVTYTPTTGGEPVENHKWVIHEEIENAGVESYKPGDEVVLNADHMEGMKGATATIDTAKQTTVYMVDFTDTKTGEKITNHKWVTEDELSPVE</sequence>
<dbReference type="OrthoDB" id="1701949at2"/>
<feature type="signal peptide" evidence="2">
    <location>
        <begin position="1"/>
        <end position="23"/>
    </location>
</feature>
<dbReference type="STRING" id="1033734.GCA_000285535_03043"/>
<dbReference type="Pfam" id="PF07563">
    <property type="entry name" value="DUF1541"/>
    <property type="match status" value="2"/>
</dbReference>
<proteinExistence type="predicted"/>
<evidence type="ECO:0000313" key="4">
    <source>
        <dbReference type="EMBL" id="THE13391.1"/>
    </source>
</evidence>
<feature type="region of interest" description="Disordered" evidence="1">
    <location>
        <begin position="26"/>
        <end position="71"/>
    </location>
</feature>
<protein>
    <submittedName>
        <fullName evidence="4">DUF1541 domain-containing protein</fullName>
    </submittedName>
</protein>
<comment type="caution">
    <text evidence="4">The sequence shown here is derived from an EMBL/GenBank/DDBJ whole genome shotgun (WGS) entry which is preliminary data.</text>
</comment>
<accession>A0A4S3PUD3</accession>
<dbReference type="Proteomes" id="UP000306477">
    <property type="component" value="Unassembled WGS sequence"/>
</dbReference>
<dbReference type="EMBL" id="SLUB01000009">
    <property type="protein sequence ID" value="THE13391.1"/>
    <property type="molecule type" value="Genomic_DNA"/>
</dbReference>
<dbReference type="RefSeq" id="WP_136378929.1">
    <property type="nucleotide sequence ID" value="NZ_SLUB01000009.1"/>
</dbReference>
<dbReference type="Gene3D" id="2.30.30.1210">
    <property type="entry name" value="Domain of unknown function DUF1541"/>
    <property type="match status" value="1"/>
</dbReference>